<feature type="transmembrane region" description="Helical" evidence="1">
    <location>
        <begin position="46"/>
        <end position="71"/>
    </location>
</feature>
<name>A0AAN9HLV7_CROPI</name>
<dbReference type="EMBL" id="JAYWIO010000008">
    <property type="protein sequence ID" value="KAK7243960.1"/>
    <property type="molecule type" value="Genomic_DNA"/>
</dbReference>
<keyword evidence="3" id="KW-1185">Reference proteome</keyword>
<protein>
    <submittedName>
        <fullName evidence="2">Uncharacterized protein</fullName>
    </submittedName>
</protein>
<evidence type="ECO:0000256" key="1">
    <source>
        <dbReference type="SAM" id="Phobius"/>
    </source>
</evidence>
<reference evidence="2 3" key="1">
    <citation type="submission" date="2024-01" db="EMBL/GenBank/DDBJ databases">
        <title>The genomes of 5 underutilized Papilionoideae crops provide insights into root nodulation and disease resistanc.</title>
        <authorList>
            <person name="Yuan L."/>
        </authorList>
    </citation>
    <scope>NUCLEOTIDE SEQUENCE [LARGE SCALE GENOMIC DNA]</scope>
    <source>
        <strain evidence="2">ZHUSHIDOU_FW_LH</strain>
        <tissue evidence="2">Leaf</tissue>
    </source>
</reference>
<evidence type="ECO:0000313" key="3">
    <source>
        <dbReference type="Proteomes" id="UP001372338"/>
    </source>
</evidence>
<feature type="transmembrane region" description="Helical" evidence="1">
    <location>
        <begin position="12"/>
        <end position="34"/>
    </location>
</feature>
<proteinExistence type="predicted"/>
<keyword evidence="1" id="KW-0472">Membrane</keyword>
<sequence>MVFHVLTQLSLSWFTLICGLVLGSGLFLGLARTTFGTLYIHPNKNLSVFVLESCCIHNFTFSFILFLYYYWISFESLLGSHKRDDILFFPRLKVMHR</sequence>
<comment type="caution">
    <text evidence="2">The sequence shown here is derived from an EMBL/GenBank/DDBJ whole genome shotgun (WGS) entry which is preliminary data.</text>
</comment>
<keyword evidence="1" id="KW-0812">Transmembrane</keyword>
<dbReference type="AlphaFoldDB" id="A0AAN9HLV7"/>
<gene>
    <name evidence="2" type="ORF">RIF29_38775</name>
</gene>
<keyword evidence="1" id="KW-1133">Transmembrane helix</keyword>
<organism evidence="2 3">
    <name type="scientific">Crotalaria pallida</name>
    <name type="common">Smooth rattlebox</name>
    <name type="synonym">Crotalaria striata</name>
    <dbReference type="NCBI Taxonomy" id="3830"/>
    <lineage>
        <taxon>Eukaryota</taxon>
        <taxon>Viridiplantae</taxon>
        <taxon>Streptophyta</taxon>
        <taxon>Embryophyta</taxon>
        <taxon>Tracheophyta</taxon>
        <taxon>Spermatophyta</taxon>
        <taxon>Magnoliopsida</taxon>
        <taxon>eudicotyledons</taxon>
        <taxon>Gunneridae</taxon>
        <taxon>Pentapetalae</taxon>
        <taxon>rosids</taxon>
        <taxon>fabids</taxon>
        <taxon>Fabales</taxon>
        <taxon>Fabaceae</taxon>
        <taxon>Papilionoideae</taxon>
        <taxon>50 kb inversion clade</taxon>
        <taxon>genistoids sensu lato</taxon>
        <taxon>core genistoids</taxon>
        <taxon>Crotalarieae</taxon>
        <taxon>Crotalaria</taxon>
    </lineage>
</organism>
<evidence type="ECO:0000313" key="2">
    <source>
        <dbReference type="EMBL" id="KAK7243960.1"/>
    </source>
</evidence>
<accession>A0AAN9HLV7</accession>
<dbReference type="Proteomes" id="UP001372338">
    <property type="component" value="Unassembled WGS sequence"/>
</dbReference>